<dbReference type="RefSeq" id="XP_008025856.1">
    <property type="nucleotide sequence ID" value="XM_008027665.1"/>
</dbReference>
<accession>R0K2V4</accession>
<feature type="compositionally biased region" description="Low complexity" evidence="1">
    <location>
        <begin position="185"/>
        <end position="200"/>
    </location>
</feature>
<dbReference type="GeneID" id="19398748"/>
<dbReference type="EMBL" id="KB908592">
    <property type="protein sequence ID" value="EOA87463.1"/>
    <property type="molecule type" value="Genomic_DNA"/>
</dbReference>
<feature type="compositionally biased region" description="Basic and acidic residues" evidence="1">
    <location>
        <begin position="442"/>
        <end position="459"/>
    </location>
</feature>
<dbReference type="eggNOG" id="ENOG502RS2E">
    <property type="taxonomic scope" value="Eukaryota"/>
</dbReference>
<feature type="region of interest" description="Disordered" evidence="1">
    <location>
        <begin position="171"/>
        <end position="678"/>
    </location>
</feature>
<feature type="compositionally biased region" description="Polar residues" evidence="1">
    <location>
        <begin position="521"/>
        <end position="537"/>
    </location>
</feature>
<feature type="compositionally biased region" description="Basic residues" evidence="1">
    <location>
        <begin position="551"/>
        <end position="562"/>
    </location>
</feature>
<feature type="compositionally biased region" description="Polar residues" evidence="1">
    <location>
        <begin position="10"/>
        <end position="43"/>
    </location>
</feature>
<feature type="compositionally biased region" description="Pro residues" evidence="1">
    <location>
        <begin position="273"/>
        <end position="282"/>
    </location>
</feature>
<reference evidence="2 3" key="1">
    <citation type="journal article" date="2012" name="PLoS Pathog.">
        <title>Diverse lifestyles and strategies of plant pathogenesis encoded in the genomes of eighteen Dothideomycetes fungi.</title>
        <authorList>
            <person name="Ohm R.A."/>
            <person name="Feau N."/>
            <person name="Henrissat B."/>
            <person name="Schoch C.L."/>
            <person name="Horwitz B.A."/>
            <person name="Barry K.W."/>
            <person name="Condon B.J."/>
            <person name="Copeland A.C."/>
            <person name="Dhillon B."/>
            <person name="Glaser F."/>
            <person name="Hesse C.N."/>
            <person name="Kosti I."/>
            <person name="LaButti K."/>
            <person name="Lindquist E.A."/>
            <person name="Lucas S."/>
            <person name="Salamov A.A."/>
            <person name="Bradshaw R.E."/>
            <person name="Ciuffetti L."/>
            <person name="Hamelin R.C."/>
            <person name="Kema G.H.J."/>
            <person name="Lawrence C."/>
            <person name="Scott J.A."/>
            <person name="Spatafora J.W."/>
            <person name="Turgeon B.G."/>
            <person name="de Wit P.J.G.M."/>
            <person name="Zhong S."/>
            <person name="Goodwin S.B."/>
            <person name="Grigoriev I.V."/>
        </authorList>
    </citation>
    <scope>NUCLEOTIDE SEQUENCE [LARGE SCALE GENOMIC DNA]</scope>
    <source>
        <strain evidence="3">28A</strain>
    </source>
</reference>
<dbReference type="HOGENOM" id="CLU_368466_0_0_1"/>
<dbReference type="OrthoDB" id="3791063at2759"/>
<feature type="compositionally biased region" description="Basic and acidic residues" evidence="1">
    <location>
        <begin position="616"/>
        <end position="626"/>
    </location>
</feature>
<feature type="region of interest" description="Disordered" evidence="1">
    <location>
        <begin position="1"/>
        <end position="43"/>
    </location>
</feature>
<reference evidence="2 3" key="2">
    <citation type="journal article" date="2013" name="PLoS Genet.">
        <title>Comparative genome structure, secondary metabolite, and effector coding capacity across Cochliobolus pathogens.</title>
        <authorList>
            <person name="Condon B.J."/>
            <person name="Leng Y."/>
            <person name="Wu D."/>
            <person name="Bushley K.E."/>
            <person name="Ohm R.A."/>
            <person name="Otillar R."/>
            <person name="Martin J."/>
            <person name="Schackwitz W."/>
            <person name="Grimwood J."/>
            <person name="MohdZainudin N."/>
            <person name="Xue C."/>
            <person name="Wang R."/>
            <person name="Manning V.A."/>
            <person name="Dhillon B."/>
            <person name="Tu Z.J."/>
            <person name="Steffenson B.J."/>
            <person name="Salamov A."/>
            <person name="Sun H."/>
            <person name="Lowry S."/>
            <person name="LaButti K."/>
            <person name="Han J."/>
            <person name="Copeland A."/>
            <person name="Lindquist E."/>
            <person name="Barry K."/>
            <person name="Schmutz J."/>
            <person name="Baker S.E."/>
            <person name="Ciuffetti L.M."/>
            <person name="Grigoriev I.V."/>
            <person name="Zhong S."/>
            <person name="Turgeon B.G."/>
        </authorList>
    </citation>
    <scope>NUCLEOTIDE SEQUENCE [LARGE SCALE GENOMIC DNA]</scope>
    <source>
        <strain evidence="3">28A</strain>
    </source>
</reference>
<dbReference type="AlphaFoldDB" id="R0K2V4"/>
<dbReference type="STRING" id="671987.R0K2V4"/>
<feature type="compositionally biased region" description="Basic residues" evidence="1">
    <location>
        <begin position="426"/>
        <end position="441"/>
    </location>
</feature>
<evidence type="ECO:0000313" key="3">
    <source>
        <dbReference type="Proteomes" id="UP000016935"/>
    </source>
</evidence>
<organism evidence="2 3">
    <name type="scientific">Exserohilum turcicum (strain 28A)</name>
    <name type="common">Northern leaf blight fungus</name>
    <name type="synonym">Setosphaeria turcica</name>
    <dbReference type="NCBI Taxonomy" id="671987"/>
    <lineage>
        <taxon>Eukaryota</taxon>
        <taxon>Fungi</taxon>
        <taxon>Dikarya</taxon>
        <taxon>Ascomycota</taxon>
        <taxon>Pezizomycotina</taxon>
        <taxon>Dothideomycetes</taxon>
        <taxon>Pleosporomycetidae</taxon>
        <taxon>Pleosporales</taxon>
        <taxon>Pleosporineae</taxon>
        <taxon>Pleosporaceae</taxon>
        <taxon>Exserohilum</taxon>
    </lineage>
</organism>
<evidence type="ECO:0000313" key="2">
    <source>
        <dbReference type="EMBL" id="EOA87463.1"/>
    </source>
</evidence>
<protein>
    <submittedName>
        <fullName evidence="2">Uncharacterized protein</fullName>
    </submittedName>
</protein>
<feature type="compositionally biased region" description="Pro residues" evidence="1">
    <location>
        <begin position="250"/>
        <end position="259"/>
    </location>
</feature>
<sequence>MAHQMPIPQAQYQGPMSQPQSTAQRQSPNAQQSFDQDVSKVSQTVNTTASQNPLLVAFVMEKPRNATSWEDVVPEQQHVTVHDLKKEVHKFRRNQNNVQRALKEISSPNCRRIINELVEAQNAILTEHNPAMEYRIVSIVNKFRERAYLTHREKQLVRVDIILEAEDSGFQAPKTGAGTATSGFAPAQQQMPQQRPQPQHQHPPPPPPPPPPGMGPPPLNVVAPPPVESYRQPPLPQGSAHMPMHSQQAQPPPPPPPPSGARHGQVPMDRPAPTGPPPPPPANGRVHTATPGPHVRQPPMQHYPSQGPSGMPGSYPQSTQMPIPAPGMRPSQANENLDPELLRRQKAKRMSYTDVSSGVSWESDVSWEDESEGSSFVDIDNDMRVNTGHHRRGRSMKQPQKIPVHRLRSKSQRRNGSRGRSQSQSHPRRVVHEKHTQRPGQKHRDGSDIDDGYFGRRTPDGSGSSSPQAPANIHIHMNTNNMAEDRTRSGNASPVNPYNEKKGKKKPGKLYASHDDVSDGSWENASGTESYYTTSVHTADDGIWDTPSGRRPLHREPSRRKPSGAAFQRPADPYEPQSRSYTQHNPDMRSAQRQRYPREPAEEQLTASHTIPRHPSMRDRDRDRNNDYTPPFFSDPPSRPDLPHRHHTTPSMPMPRHTTPPLPIPPKPARPFSFAQDPRDTQAYPVRHHGADMDAEPQDEQITLRDLHTALEWARQNNEKGRREAGYGYAATAAAAAANESGNPRGNRTRRVVYDDDEWDDRRRTDMYDGYVRY</sequence>
<feature type="compositionally biased region" description="Pro residues" evidence="1">
    <location>
        <begin position="201"/>
        <end position="227"/>
    </location>
</feature>
<evidence type="ECO:0000256" key="1">
    <source>
        <dbReference type="SAM" id="MobiDB-lite"/>
    </source>
</evidence>
<dbReference type="Proteomes" id="UP000016935">
    <property type="component" value="Unassembled WGS sequence"/>
</dbReference>
<proteinExistence type="predicted"/>
<gene>
    <name evidence="2" type="ORF">SETTUDRAFT_163384</name>
</gene>
<feature type="compositionally biased region" description="Pro residues" evidence="1">
    <location>
        <begin position="658"/>
        <end position="669"/>
    </location>
</feature>
<name>R0K2V4_EXST2</name>
<keyword evidence="3" id="KW-1185">Reference proteome</keyword>
<feature type="compositionally biased region" description="Basic residues" evidence="1">
    <location>
        <begin position="403"/>
        <end position="417"/>
    </location>
</feature>